<reference evidence="3" key="1">
    <citation type="submission" date="2017-08" db="EMBL/GenBank/DDBJ databases">
        <authorList>
            <person name="Grouzdev D.S."/>
            <person name="Gaisin V.A."/>
            <person name="Rysina M.S."/>
            <person name="Gorlenko V.M."/>
        </authorList>
    </citation>
    <scope>NUCLEOTIDE SEQUENCE [LARGE SCALE GENOMIC DNA]</scope>
    <source>
        <strain evidence="3">Kir15-3F</strain>
    </source>
</reference>
<feature type="domain" description="Roadblock/LAMTOR2" evidence="1">
    <location>
        <begin position="8"/>
        <end position="99"/>
    </location>
</feature>
<dbReference type="SUPFAM" id="SSF103196">
    <property type="entry name" value="Roadblock/LC7 domain"/>
    <property type="match status" value="1"/>
</dbReference>
<comment type="caution">
    <text evidence="2">The sequence shown here is derived from an EMBL/GenBank/DDBJ whole genome shotgun (WGS) entry which is preliminary data.</text>
</comment>
<evidence type="ECO:0000313" key="2">
    <source>
        <dbReference type="EMBL" id="PDW03709.1"/>
    </source>
</evidence>
<dbReference type="Proteomes" id="UP000220527">
    <property type="component" value="Unassembled WGS sequence"/>
</dbReference>
<dbReference type="OrthoDB" id="3727201at2"/>
<evidence type="ECO:0000313" key="3">
    <source>
        <dbReference type="Proteomes" id="UP000220527"/>
    </source>
</evidence>
<gene>
    <name evidence="2" type="ORF">CJ255_07315</name>
</gene>
<keyword evidence="3" id="KW-1185">Reference proteome</keyword>
<dbReference type="PANTHER" id="PTHR36222:SF1">
    <property type="entry name" value="SERINE PROTEASE INHIBITOR RV3364C"/>
    <property type="match status" value="1"/>
</dbReference>
<dbReference type="RefSeq" id="WP_097643434.1">
    <property type="nucleotide sequence ID" value="NZ_NQWI01000023.1"/>
</dbReference>
<dbReference type="InterPro" id="IPR053141">
    <property type="entry name" value="Mycobact_SerProt_Inhib_Rv3364c"/>
</dbReference>
<proteinExistence type="predicted"/>
<sequence length="123" mass="12633">MASRQEQIAAALDRLTANVGNDIAGAAAVSMDGIVLVSKMSAEVNADRVGAVAATMMGVTRRVSGELKIGATEETIIKADNGLFMVLPAGDQSLLAVNLRQGANLGLVRIEARDAAKSIGQVI</sequence>
<dbReference type="AlphaFoldDB" id="A0A2A6RLE6"/>
<dbReference type="EMBL" id="NQWI01000023">
    <property type="protein sequence ID" value="PDW03709.1"/>
    <property type="molecule type" value="Genomic_DNA"/>
</dbReference>
<name>A0A2A6RLE6_9CHLR</name>
<dbReference type="SMART" id="SM00960">
    <property type="entry name" value="Robl_LC7"/>
    <property type="match status" value="1"/>
</dbReference>
<evidence type="ECO:0000259" key="1">
    <source>
        <dbReference type="SMART" id="SM00960"/>
    </source>
</evidence>
<protein>
    <submittedName>
        <fullName evidence="2">Dynein regulation protein LC7</fullName>
    </submittedName>
</protein>
<accession>A0A2A6RLE6</accession>
<dbReference type="InterPro" id="IPR004942">
    <property type="entry name" value="Roadblock/LAMTOR2_dom"/>
</dbReference>
<organism evidence="2 3">
    <name type="scientific">Candidatus Viridilinea mediisalina</name>
    <dbReference type="NCBI Taxonomy" id="2024553"/>
    <lineage>
        <taxon>Bacteria</taxon>
        <taxon>Bacillati</taxon>
        <taxon>Chloroflexota</taxon>
        <taxon>Chloroflexia</taxon>
        <taxon>Chloroflexales</taxon>
        <taxon>Chloroflexineae</taxon>
        <taxon>Oscillochloridaceae</taxon>
        <taxon>Candidatus Viridilinea</taxon>
    </lineage>
</organism>
<dbReference type="Pfam" id="PF03259">
    <property type="entry name" value="Robl_LC7"/>
    <property type="match status" value="1"/>
</dbReference>
<dbReference type="Gene3D" id="3.30.450.30">
    <property type="entry name" value="Dynein light chain 2a, cytoplasmic"/>
    <property type="match status" value="1"/>
</dbReference>
<dbReference type="PANTHER" id="PTHR36222">
    <property type="entry name" value="SERINE PROTEASE INHIBITOR RV3364C"/>
    <property type="match status" value="1"/>
</dbReference>